<name>A0A6I8UKL4_DROPS</name>
<dbReference type="Proteomes" id="UP000001819">
    <property type="component" value="Chromosome 4"/>
</dbReference>
<evidence type="ECO:0000256" key="1">
    <source>
        <dbReference type="SAM" id="MobiDB-lite"/>
    </source>
</evidence>
<dbReference type="InParanoid" id="A0A6I8UKL4"/>
<dbReference type="GO" id="GO:0003713">
    <property type="term" value="F:transcription coactivator activity"/>
    <property type="evidence" value="ECO:0007669"/>
    <property type="project" value="TreeGrafter"/>
</dbReference>
<protein>
    <submittedName>
        <fullName evidence="4">Uncharacterized protein</fullName>
    </submittedName>
</protein>
<dbReference type="AlphaFoldDB" id="A0A6I8UKL4"/>
<dbReference type="KEGG" id="dpo:4817601"/>
<organism evidence="3 4">
    <name type="scientific">Drosophila pseudoobscura pseudoobscura</name>
    <name type="common">Fruit fly</name>
    <dbReference type="NCBI Taxonomy" id="46245"/>
    <lineage>
        <taxon>Eukaryota</taxon>
        <taxon>Metazoa</taxon>
        <taxon>Ecdysozoa</taxon>
        <taxon>Arthropoda</taxon>
        <taxon>Hexapoda</taxon>
        <taxon>Insecta</taxon>
        <taxon>Pterygota</taxon>
        <taxon>Neoptera</taxon>
        <taxon>Endopterygota</taxon>
        <taxon>Diptera</taxon>
        <taxon>Brachycera</taxon>
        <taxon>Muscomorpha</taxon>
        <taxon>Ephydroidea</taxon>
        <taxon>Drosophilidae</taxon>
        <taxon>Drosophila</taxon>
        <taxon>Sophophora</taxon>
    </lineage>
</organism>
<gene>
    <name evidence="4" type="primary">LOC4817601</name>
</gene>
<reference evidence="4" key="1">
    <citation type="submission" date="2025-08" db="UniProtKB">
        <authorList>
            <consortium name="RefSeq"/>
        </authorList>
    </citation>
    <scope>IDENTIFICATION</scope>
    <source>
        <strain evidence="4">MV-25-SWS-2005</strain>
        <tissue evidence="4">Whole body</tissue>
    </source>
</reference>
<dbReference type="GO" id="GO:0045944">
    <property type="term" value="P:positive regulation of transcription by RNA polymerase II"/>
    <property type="evidence" value="ECO:0007669"/>
    <property type="project" value="TreeGrafter"/>
</dbReference>
<dbReference type="InterPro" id="IPR051647">
    <property type="entry name" value="Mediator_comp_sub12"/>
</dbReference>
<sequence length="454" mass="50255">MSLSISLRKLEGNSQMLMMLLLVLSPLILGQVMAVPASVLAQNTELSTNANNKLQLQQLEQQQQQQEQQQPAAAKRSEDTSAKAMVPTANKKSSPEIVPSSFSNSPPARSSNKILSNQQQQQQQLEKGPSGIYALPSNDEILAAVAAAAQNSQQQVQEEPTALEEAVASSTMRKRGINYDYNPYMAPNDYGSDVPNGVWADEYDTAVPVSYGERDLQDLDDYVPDRRVGGSIGRNKAYDNLQNLLNAEAYLESIPLSVPLTYANRNYNLDDRNKRGGLFYNMGSTGGSMQGSTGTGSGLSNDNINLSKYRRFNDMRLKRDTTKLNPADMLALVALVEAGERARKESDVESAGPVPMIASDDMDYVPAGTWLDAPVQQQQPGMMDYYMPLENQNQAMPQYEYVPRQHKYSGVNSRFGSSKQRYMVSKKKRSISQSQFMNEPVAERGSSYNGEKYF</sequence>
<keyword evidence="3" id="KW-1185">Reference proteome</keyword>
<evidence type="ECO:0000256" key="2">
    <source>
        <dbReference type="SAM" id="SignalP"/>
    </source>
</evidence>
<dbReference type="FunCoup" id="A0A6I8UKL4">
    <property type="interactions" value="26"/>
</dbReference>
<evidence type="ECO:0000313" key="4">
    <source>
        <dbReference type="RefSeq" id="XP_001357003.3"/>
    </source>
</evidence>
<feature type="compositionally biased region" description="Low complexity" evidence="1">
    <location>
        <begin position="58"/>
        <end position="70"/>
    </location>
</feature>
<dbReference type="RefSeq" id="XP_001357003.3">
    <property type="nucleotide sequence ID" value="XM_001356967.4"/>
</dbReference>
<accession>A0A6I8UKL4</accession>
<proteinExistence type="predicted"/>
<evidence type="ECO:0000313" key="3">
    <source>
        <dbReference type="Proteomes" id="UP000001819"/>
    </source>
</evidence>
<dbReference type="ExpressionAtlas" id="A0A6I8UKL4">
    <property type="expression patterns" value="baseline"/>
</dbReference>
<dbReference type="PANTHER" id="PTHR46007">
    <property type="entry name" value="MEDIATOR OF RNA POLYMERASE II TRANSCRIPTION SUBUNIT 12"/>
    <property type="match status" value="1"/>
</dbReference>
<feature type="region of interest" description="Disordered" evidence="1">
    <location>
        <begin position="58"/>
        <end position="133"/>
    </location>
</feature>
<keyword evidence="2" id="KW-0732">Signal</keyword>
<feature type="compositionally biased region" description="Polar residues" evidence="1">
    <location>
        <begin position="410"/>
        <end position="420"/>
    </location>
</feature>
<dbReference type="GO" id="GO:0016592">
    <property type="term" value="C:mediator complex"/>
    <property type="evidence" value="ECO:0007669"/>
    <property type="project" value="TreeGrafter"/>
</dbReference>
<feature type="signal peptide" evidence="2">
    <location>
        <begin position="1"/>
        <end position="34"/>
    </location>
</feature>
<feature type="chain" id="PRO_5026212899" evidence="2">
    <location>
        <begin position="35"/>
        <end position="454"/>
    </location>
</feature>
<feature type="compositionally biased region" description="Low complexity" evidence="1">
    <location>
        <begin position="99"/>
        <end position="111"/>
    </location>
</feature>
<feature type="region of interest" description="Disordered" evidence="1">
    <location>
        <begin position="410"/>
        <end position="454"/>
    </location>
</feature>
<dbReference type="PANTHER" id="PTHR46007:SF12">
    <property type="entry name" value="C2H2-TYPE DOMAIN-CONTAINING PROTEIN-RELATED"/>
    <property type="match status" value="1"/>
</dbReference>